<dbReference type="Proteomes" id="UP001055072">
    <property type="component" value="Unassembled WGS sequence"/>
</dbReference>
<keyword evidence="2" id="KW-1185">Reference proteome</keyword>
<name>A0ACB8U0R4_9APHY</name>
<dbReference type="EMBL" id="MU274916">
    <property type="protein sequence ID" value="KAI0087669.1"/>
    <property type="molecule type" value="Genomic_DNA"/>
</dbReference>
<evidence type="ECO:0000313" key="2">
    <source>
        <dbReference type="Proteomes" id="UP001055072"/>
    </source>
</evidence>
<gene>
    <name evidence="1" type="ORF">BDY19DRAFT_217009</name>
</gene>
<evidence type="ECO:0000313" key="1">
    <source>
        <dbReference type="EMBL" id="KAI0087669.1"/>
    </source>
</evidence>
<reference evidence="1" key="1">
    <citation type="journal article" date="2021" name="Environ. Microbiol.">
        <title>Gene family expansions and transcriptome signatures uncover fungal adaptations to wood decay.</title>
        <authorList>
            <person name="Hage H."/>
            <person name="Miyauchi S."/>
            <person name="Viragh M."/>
            <person name="Drula E."/>
            <person name="Min B."/>
            <person name="Chaduli D."/>
            <person name="Navarro D."/>
            <person name="Favel A."/>
            <person name="Norest M."/>
            <person name="Lesage-Meessen L."/>
            <person name="Balint B."/>
            <person name="Merenyi Z."/>
            <person name="de Eugenio L."/>
            <person name="Morin E."/>
            <person name="Martinez A.T."/>
            <person name="Baldrian P."/>
            <person name="Stursova M."/>
            <person name="Martinez M.J."/>
            <person name="Novotny C."/>
            <person name="Magnuson J.K."/>
            <person name="Spatafora J.W."/>
            <person name="Maurice S."/>
            <person name="Pangilinan J."/>
            <person name="Andreopoulos W."/>
            <person name="LaButti K."/>
            <person name="Hundley H."/>
            <person name="Na H."/>
            <person name="Kuo A."/>
            <person name="Barry K."/>
            <person name="Lipzen A."/>
            <person name="Henrissat B."/>
            <person name="Riley R."/>
            <person name="Ahrendt S."/>
            <person name="Nagy L.G."/>
            <person name="Grigoriev I.V."/>
            <person name="Martin F."/>
            <person name="Rosso M.N."/>
        </authorList>
    </citation>
    <scope>NUCLEOTIDE SEQUENCE</scope>
    <source>
        <strain evidence="1">CBS 384.51</strain>
    </source>
</reference>
<protein>
    <submittedName>
        <fullName evidence="1">Uncharacterized protein</fullName>
    </submittedName>
</protein>
<accession>A0ACB8U0R4</accession>
<proteinExistence type="predicted"/>
<sequence>MERHPRNHAHSTIACARPTLRSPSMPRVSQIPNSNLQRTRNQLTSSCTRIHRYSRLLPSPLHNKYFALHIRRTLSPSSQLLPVSTDRCTDSLLLYTTRVASQELIVSVCKSSGSNADRQASKLSLKHAVNVERRSFVPLPHTTTSPRILLPNAYYPTL</sequence>
<organism evidence="1 2">
    <name type="scientific">Irpex rosettiformis</name>
    <dbReference type="NCBI Taxonomy" id="378272"/>
    <lineage>
        <taxon>Eukaryota</taxon>
        <taxon>Fungi</taxon>
        <taxon>Dikarya</taxon>
        <taxon>Basidiomycota</taxon>
        <taxon>Agaricomycotina</taxon>
        <taxon>Agaricomycetes</taxon>
        <taxon>Polyporales</taxon>
        <taxon>Irpicaceae</taxon>
        <taxon>Irpex</taxon>
    </lineage>
</organism>
<comment type="caution">
    <text evidence="1">The sequence shown here is derived from an EMBL/GenBank/DDBJ whole genome shotgun (WGS) entry which is preliminary data.</text>
</comment>